<gene>
    <name evidence="11" type="ORF">Bhyg_11106</name>
</gene>
<dbReference type="EC" id="2.3.1.199" evidence="10"/>
<comment type="subcellular location">
    <subcellularLocation>
        <location evidence="1">Membrane</location>
        <topology evidence="1">Multi-pass membrane protein</topology>
    </subcellularLocation>
</comment>
<comment type="catalytic activity">
    <reaction evidence="10">
        <text>a very-long-chain acyl-CoA + malonyl-CoA + H(+) = a very-long-chain 3-oxoacyl-CoA + CO2 + CoA</text>
        <dbReference type="Rhea" id="RHEA:32727"/>
        <dbReference type="ChEBI" id="CHEBI:15378"/>
        <dbReference type="ChEBI" id="CHEBI:16526"/>
        <dbReference type="ChEBI" id="CHEBI:57287"/>
        <dbReference type="ChEBI" id="CHEBI:57384"/>
        <dbReference type="ChEBI" id="CHEBI:90725"/>
        <dbReference type="ChEBI" id="CHEBI:90736"/>
        <dbReference type="EC" id="2.3.1.199"/>
    </reaction>
</comment>
<feature type="transmembrane region" description="Helical" evidence="10">
    <location>
        <begin position="223"/>
        <end position="244"/>
    </location>
</feature>
<feature type="transmembrane region" description="Helical" evidence="10">
    <location>
        <begin position="132"/>
        <end position="149"/>
    </location>
</feature>
<dbReference type="GO" id="GO:0030148">
    <property type="term" value="P:sphingolipid biosynthetic process"/>
    <property type="evidence" value="ECO:0007669"/>
    <property type="project" value="TreeGrafter"/>
</dbReference>
<name>A0A9Q0RZM0_9DIPT</name>
<feature type="transmembrane region" description="Helical" evidence="10">
    <location>
        <begin position="102"/>
        <end position="120"/>
    </location>
</feature>
<dbReference type="EMBL" id="WJQU01000003">
    <property type="protein sequence ID" value="KAJ6638371.1"/>
    <property type="molecule type" value="Genomic_DNA"/>
</dbReference>
<keyword evidence="5 10" id="KW-0276">Fatty acid metabolism</keyword>
<organism evidence="11 12">
    <name type="scientific">Pseudolycoriella hygida</name>
    <dbReference type="NCBI Taxonomy" id="35572"/>
    <lineage>
        <taxon>Eukaryota</taxon>
        <taxon>Metazoa</taxon>
        <taxon>Ecdysozoa</taxon>
        <taxon>Arthropoda</taxon>
        <taxon>Hexapoda</taxon>
        <taxon>Insecta</taxon>
        <taxon>Pterygota</taxon>
        <taxon>Neoptera</taxon>
        <taxon>Endopterygota</taxon>
        <taxon>Diptera</taxon>
        <taxon>Nematocera</taxon>
        <taxon>Sciaroidea</taxon>
        <taxon>Sciaridae</taxon>
        <taxon>Pseudolycoriella</taxon>
    </lineage>
</organism>
<feature type="transmembrane region" description="Helical" evidence="10">
    <location>
        <begin position="155"/>
        <end position="174"/>
    </location>
</feature>
<reference evidence="11" key="1">
    <citation type="submission" date="2022-07" db="EMBL/GenBank/DDBJ databases">
        <authorList>
            <person name="Trinca V."/>
            <person name="Uliana J.V.C."/>
            <person name="Torres T.T."/>
            <person name="Ward R.J."/>
            <person name="Monesi N."/>
        </authorList>
    </citation>
    <scope>NUCLEOTIDE SEQUENCE</scope>
    <source>
        <strain evidence="11">HSMRA1968</strain>
        <tissue evidence="11">Whole embryos</tissue>
    </source>
</reference>
<keyword evidence="7 10" id="KW-0443">Lipid metabolism</keyword>
<dbReference type="Proteomes" id="UP001151699">
    <property type="component" value="Chromosome X"/>
</dbReference>
<evidence type="ECO:0000256" key="1">
    <source>
        <dbReference type="ARBA" id="ARBA00004141"/>
    </source>
</evidence>
<evidence type="ECO:0000256" key="5">
    <source>
        <dbReference type="ARBA" id="ARBA00022832"/>
    </source>
</evidence>
<dbReference type="GO" id="GO:0034626">
    <property type="term" value="P:fatty acid elongation, polyunsaturated fatty acid"/>
    <property type="evidence" value="ECO:0007669"/>
    <property type="project" value="TreeGrafter"/>
</dbReference>
<dbReference type="Pfam" id="PF01151">
    <property type="entry name" value="ELO"/>
    <property type="match status" value="1"/>
</dbReference>
<evidence type="ECO:0000256" key="6">
    <source>
        <dbReference type="ARBA" id="ARBA00022989"/>
    </source>
</evidence>
<keyword evidence="8 10" id="KW-0472">Membrane</keyword>
<dbReference type="GO" id="GO:0019367">
    <property type="term" value="P:fatty acid elongation, saturated fatty acid"/>
    <property type="evidence" value="ECO:0007669"/>
    <property type="project" value="TreeGrafter"/>
</dbReference>
<evidence type="ECO:0000256" key="3">
    <source>
        <dbReference type="ARBA" id="ARBA00022679"/>
    </source>
</evidence>
<evidence type="ECO:0000256" key="4">
    <source>
        <dbReference type="ARBA" id="ARBA00022692"/>
    </source>
</evidence>
<proteinExistence type="inferred from homology"/>
<comment type="similarity">
    <text evidence="10">Belongs to the ELO family.</text>
</comment>
<feature type="transmembrane region" description="Helical" evidence="10">
    <location>
        <begin position="23"/>
        <end position="40"/>
    </location>
</feature>
<feature type="transmembrane region" description="Helical" evidence="10">
    <location>
        <begin position="194"/>
        <end position="211"/>
    </location>
</feature>
<dbReference type="GO" id="GO:0005789">
    <property type="term" value="C:endoplasmic reticulum membrane"/>
    <property type="evidence" value="ECO:0007669"/>
    <property type="project" value="TreeGrafter"/>
</dbReference>
<keyword evidence="9 10" id="KW-0275">Fatty acid biosynthesis</keyword>
<dbReference type="GO" id="GO:0009922">
    <property type="term" value="F:fatty acid elongase activity"/>
    <property type="evidence" value="ECO:0007669"/>
    <property type="project" value="UniProtKB-EC"/>
</dbReference>
<evidence type="ECO:0000256" key="8">
    <source>
        <dbReference type="ARBA" id="ARBA00023136"/>
    </source>
</evidence>
<dbReference type="InterPro" id="IPR002076">
    <property type="entry name" value="ELO_fam"/>
</dbReference>
<protein>
    <recommendedName>
        <fullName evidence="10">Elongation of very long chain fatty acids protein</fullName>
        <ecNumber evidence="10">2.3.1.199</ecNumber>
    </recommendedName>
    <alternativeName>
        <fullName evidence="10">Very-long-chain 3-oxoacyl-CoA synthase</fullName>
    </alternativeName>
</protein>
<evidence type="ECO:0000313" key="12">
    <source>
        <dbReference type="Proteomes" id="UP001151699"/>
    </source>
</evidence>
<comment type="caution">
    <text evidence="11">The sequence shown here is derived from an EMBL/GenBank/DDBJ whole genome shotgun (WGS) entry which is preliminary data.</text>
</comment>
<dbReference type="PANTHER" id="PTHR11157:SF69">
    <property type="entry name" value="ELONGATION OF VERY LONG CHAIN FATTY ACIDS PROTEIN 7"/>
    <property type="match status" value="1"/>
</dbReference>
<evidence type="ECO:0000256" key="7">
    <source>
        <dbReference type="ARBA" id="ARBA00023098"/>
    </source>
</evidence>
<dbReference type="OrthoDB" id="434092at2759"/>
<sequence length="254" mass="29944">MESIFDRLHDNIESTLYYVPESVSPFSTIVMLIGYLYIVLKQGPKFMQNRKAYDLKSVILVYNFLQIVANISLVLTGGFLIWYSQDTYVCLTRNPLYLKMTVLFYTLKCCDLIETFIFVLRKKANQVSMLHVYHHLMVIIGTYIELVFSPSGHNMLPGLMNALVHAIMYSYYFISAYDPELMKLEMFKRWKKMVTQIQLLQFFIAMAHYIWPLVLGHCNMPPVFSLFCISQDIMMIYLFGRFYMKTYVNNDKTK</sequence>
<keyword evidence="4 10" id="KW-0812">Transmembrane</keyword>
<accession>A0A9Q0RZM0</accession>
<dbReference type="GO" id="GO:0034625">
    <property type="term" value="P:fatty acid elongation, monounsaturated fatty acid"/>
    <property type="evidence" value="ECO:0007669"/>
    <property type="project" value="TreeGrafter"/>
</dbReference>
<evidence type="ECO:0000256" key="9">
    <source>
        <dbReference type="ARBA" id="ARBA00023160"/>
    </source>
</evidence>
<evidence type="ECO:0000313" key="11">
    <source>
        <dbReference type="EMBL" id="KAJ6638371.1"/>
    </source>
</evidence>
<evidence type="ECO:0000256" key="10">
    <source>
        <dbReference type="RuleBase" id="RU361115"/>
    </source>
</evidence>
<dbReference type="AlphaFoldDB" id="A0A9Q0RZM0"/>
<feature type="transmembrane region" description="Helical" evidence="10">
    <location>
        <begin position="60"/>
        <end position="82"/>
    </location>
</feature>
<keyword evidence="3 10" id="KW-0808">Transferase</keyword>
<dbReference type="PANTHER" id="PTHR11157">
    <property type="entry name" value="FATTY ACID ACYL TRANSFERASE-RELATED"/>
    <property type="match status" value="1"/>
</dbReference>
<dbReference type="GO" id="GO:0042761">
    <property type="term" value="P:very long-chain fatty acid biosynthetic process"/>
    <property type="evidence" value="ECO:0007669"/>
    <property type="project" value="TreeGrafter"/>
</dbReference>
<evidence type="ECO:0000256" key="2">
    <source>
        <dbReference type="ARBA" id="ARBA00022516"/>
    </source>
</evidence>
<keyword evidence="12" id="KW-1185">Reference proteome</keyword>
<keyword evidence="6 10" id="KW-1133">Transmembrane helix</keyword>
<keyword evidence="2 10" id="KW-0444">Lipid biosynthesis</keyword>